<dbReference type="HOGENOM" id="CLU_055690_1_1_9"/>
<evidence type="ECO:0000259" key="8">
    <source>
        <dbReference type="PROSITE" id="PS51296"/>
    </source>
</evidence>
<dbReference type="PANTHER" id="PTHR10134">
    <property type="entry name" value="CYTOCHROME B-C1 COMPLEX SUBUNIT RIESKE, MITOCHONDRIAL"/>
    <property type="match status" value="1"/>
</dbReference>
<dbReference type="Gene3D" id="2.102.10.10">
    <property type="entry name" value="Rieske [2Fe-2S] iron-sulphur domain"/>
    <property type="match status" value="1"/>
</dbReference>
<proteinExistence type="predicted"/>
<dbReference type="Pfam" id="PF00355">
    <property type="entry name" value="Rieske"/>
    <property type="match status" value="1"/>
</dbReference>
<dbReference type="GO" id="GO:0046872">
    <property type="term" value="F:metal ion binding"/>
    <property type="evidence" value="ECO:0007669"/>
    <property type="project" value="UniProtKB-KW"/>
</dbReference>
<keyword evidence="2" id="KW-0479">Metal-binding</keyword>
<organism evidence="9 10">
    <name type="scientific">Desulfitobacterium metallireducens DSM 15288</name>
    <dbReference type="NCBI Taxonomy" id="871968"/>
    <lineage>
        <taxon>Bacteria</taxon>
        <taxon>Bacillati</taxon>
        <taxon>Bacillota</taxon>
        <taxon>Clostridia</taxon>
        <taxon>Eubacteriales</taxon>
        <taxon>Desulfitobacteriaceae</taxon>
        <taxon>Desulfitobacterium</taxon>
    </lineage>
</organism>
<comment type="cofactor">
    <cofactor evidence="6">
        <name>[2Fe-2S] cluster</name>
        <dbReference type="ChEBI" id="CHEBI:190135"/>
    </cofactor>
</comment>
<keyword evidence="1" id="KW-0001">2Fe-2S</keyword>
<dbReference type="Proteomes" id="UP000010847">
    <property type="component" value="Chromosome"/>
</dbReference>
<dbReference type="GO" id="GO:0051537">
    <property type="term" value="F:2 iron, 2 sulfur cluster binding"/>
    <property type="evidence" value="ECO:0007669"/>
    <property type="project" value="UniProtKB-KW"/>
</dbReference>
<dbReference type="STRING" id="871968.DESME_05810"/>
<keyword evidence="5" id="KW-1015">Disulfide bond</keyword>
<dbReference type="RefSeq" id="WP_006717787.1">
    <property type="nucleotide sequence ID" value="NZ_CP007032.1"/>
</dbReference>
<reference evidence="9 10" key="1">
    <citation type="submission" date="2013-12" db="EMBL/GenBank/DDBJ databases">
        <authorList>
            <consortium name="DOE Joint Genome Institute"/>
            <person name="Smidt H."/>
            <person name="Huntemann M."/>
            <person name="Han J."/>
            <person name="Chen A."/>
            <person name="Kyrpides N."/>
            <person name="Mavromatis K."/>
            <person name="Markowitz V."/>
            <person name="Palaniappan K."/>
            <person name="Ivanova N."/>
            <person name="Schaumberg A."/>
            <person name="Pati A."/>
            <person name="Liolios K."/>
            <person name="Nordberg H.P."/>
            <person name="Cantor M.N."/>
            <person name="Hua S.X."/>
            <person name="Woyke T."/>
        </authorList>
    </citation>
    <scope>NUCLEOTIDE SEQUENCE [LARGE SCALE GENOMIC DNA]</scope>
    <source>
        <strain evidence="10">DSM 15288</strain>
    </source>
</reference>
<dbReference type="InterPro" id="IPR036922">
    <property type="entry name" value="Rieske_2Fe-2S_sf"/>
</dbReference>
<dbReference type="EMBL" id="CP007032">
    <property type="protein sequence ID" value="AHF08511.1"/>
    <property type="molecule type" value="Genomic_DNA"/>
</dbReference>
<dbReference type="InterPro" id="IPR017941">
    <property type="entry name" value="Rieske_2Fe-2S"/>
</dbReference>
<dbReference type="KEGG" id="dmt:DESME_05810"/>
<dbReference type="eggNOG" id="COG0723">
    <property type="taxonomic scope" value="Bacteria"/>
</dbReference>
<evidence type="ECO:0000256" key="5">
    <source>
        <dbReference type="ARBA" id="ARBA00023157"/>
    </source>
</evidence>
<feature type="domain" description="Rieske" evidence="8">
    <location>
        <begin position="45"/>
        <end position="137"/>
    </location>
</feature>
<keyword evidence="10" id="KW-1185">Reference proteome</keyword>
<dbReference type="SUPFAM" id="SSF50022">
    <property type="entry name" value="ISP domain"/>
    <property type="match status" value="1"/>
</dbReference>
<dbReference type="InterPro" id="IPR014349">
    <property type="entry name" value="Rieske_Fe-S_prot"/>
</dbReference>
<name>W0EHG0_9FIRM</name>
<keyword evidence="3" id="KW-0408">Iron</keyword>
<gene>
    <name evidence="9" type="ORF">DESME_05810</name>
</gene>
<keyword evidence="4" id="KW-0411">Iron-sulfur</keyword>
<evidence type="ECO:0000256" key="3">
    <source>
        <dbReference type="ARBA" id="ARBA00023004"/>
    </source>
</evidence>
<evidence type="ECO:0000256" key="7">
    <source>
        <dbReference type="SAM" id="Phobius"/>
    </source>
</evidence>
<evidence type="ECO:0000256" key="2">
    <source>
        <dbReference type="ARBA" id="ARBA00022723"/>
    </source>
</evidence>
<accession>W0EHG0</accession>
<dbReference type="AlphaFoldDB" id="W0EHG0"/>
<keyword evidence="7" id="KW-1133">Transmembrane helix</keyword>
<sequence>MTDDRLLYSRRQVLNLGRKALIVIGVGCLYPIGRYLTGNEDRLAEARIASSEMPLSQNWKRLEQTRFWLRQGDNGVEAIWGSCTHLGCEVNFNLEQDQWLCPCHGSRYNREGQPIQGPAVIPLVRASIKEKDGYYILNQPKG</sequence>
<keyword evidence="7" id="KW-0472">Membrane</keyword>
<feature type="transmembrane region" description="Helical" evidence="7">
    <location>
        <begin position="20"/>
        <end position="37"/>
    </location>
</feature>
<dbReference type="GO" id="GO:0016705">
    <property type="term" value="F:oxidoreductase activity, acting on paired donors, with incorporation or reduction of molecular oxygen"/>
    <property type="evidence" value="ECO:0007669"/>
    <property type="project" value="UniProtKB-ARBA"/>
</dbReference>
<dbReference type="PRINTS" id="PR00162">
    <property type="entry name" value="RIESKE"/>
</dbReference>
<dbReference type="InterPro" id="IPR005805">
    <property type="entry name" value="Rieske_Fe-S_prot_C"/>
</dbReference>
<dbReference type="PROSITE" id="PS51296">
    <property type="entry name" value="RIESKE"/>
    <property type="match status" value="1"/>
</dbReference>
<evidence type="ECO:0000313" key="10">
    <source>
        <dbReference type="Proteomes" id="UP000010847"/>
    </source>
</evidence>
<evidence type="ECO:0000256" key="6">
    <source>
        <dbReference type="ARBA" id="ARBA00034078"/>
    </source>
</evidence>
<evidence type="ECO:0000313" key="9">
    <source>
        <dbReference type="EMBL" id="AHF08511.1"/>
    </source>
</evidence>
<dbReference type="OrthoDB" id="9767869at2"/>
<dbReference type="GO" id="GO:0016020">
    <property type="term" value="C:membrane"/>
    <property type="evidence" value="ECO:0007669"/>
    <property type="project" value="InterPro"/>
</dbReference>
<evidence type="ECO:0000256" key="1">
    <source>
        <dbReference type="ARBA" id="ARBA00022714"/>
    </source>
</evidence>
<keyword evidence="7" id="KW-0812">Transmembrane</keyword>
<dbReference type="GO" id="GO:0004497">
    <property type="term" value="F:monooxygenase activity"/>
    <property type="evidence" value="ECO:0007669"/>
    <property type="project" value="UniProtKB-ARBA"/>
</dbReference>
<protein>
    <recommendedName>
        <fullName evidence="8">Rieske domain-containing protein</fullName>
    </recommendedName>
</protein>
<evidence type="ECO:0000256" key="4">
    <source>
        <dbReference type="ARBA" id="ARBA00023014"/>
    </source>
</evidence>